<evidence type="ECO:0000256" key="1">
    <source>
        <dbReference type="ARBA" id="ARBA00001974"/>
    </source>
</evidence>
<sequence>MKVVVVGAGLAGVTAARELHRAGVDVTVLEAADRVGGRAHTVVSSQGSAVDLGGMWLGPKHHALSRLAAEHGVPTFPTPTNGKRRILDGRPTRAWPAVLVGGAALLRLSFPSGDDRTTIADWLSRLPHPAARRLVEVVVAEALAADTDQITRQAFASSVRSSGGLLAMLGTSGGAQDALLTGGAGALVARIAADLSVHLSRPATAITRTDSAVTVDTPDGPIRADHAVIAVPPPVSAEIHHDPPLPPSRALVEQNTVMGTIYKAIAVYERPFWRTAGWSGEVISLTGPVPAVFDVSPPGGPGHLGFLVPGHRARTLSALSTEDRRATVLRTAAQALGAAALTPVDWHEKSWHDDPHVRGGYSALPRPGKYTATRQPPTPVGRLHWAGTETSDAWPGYLEGAVRSGLRAAREVIGRR</sequence>
<name>A0A495X1E6_9PSEU</name>
<proteinExistence type="inferred from homology"/>
<keyword evidence="3" id="KW-0560">Oxidoreductase</keyword>
<dbReference type="SUPFAM" id="SSF54373">
    <property type="entry name" value="FAD-linked reductases, C-terminal domain"/>
    <property type="match status" value="1"/>
</dbReference>
<dbReference type="InterPro" id="IPR002937">
    <property type="entry name" value="Amino_oxidase"/>
</dbReference>
<keyword evidence="8" id="KW-1185">Reference proteome</keyword>
<feature type="binding site" evidence="4">
    <location>
        <begin position="30"/>
        <end position="31"/>
    </location>
    <ligand>
        <name>FAD</name>
        <dbReference type="ChEBI" id="CHEBI:57692"/>
    </ligand>
</feature>
<dbReference type="InterPro" id="IPR036188">
    <property type="entry name" value="FAD/NAD-bd_sf"/>
</dbReference>
<dbReference type="GO" id="GO:0016491">
    <property type="term" value="F:oxidoreductase activity"/>
    <property type="evidence" value="ECO:0007669"/>
    <property type="project" value="UniProtKB-KW"/>
</dbReference>
<gene>
    <name evidence="7" type="ORF">DFJ66_1171</name>
</gene>
<protein>
    <submittedName>
        <fullName evidence="7">Monoamine oxidase</fullName>
    </submittedName>
</protein>
<feature type="domain" description="Amine oxidase" evidence="6">
    <location>
        <begin position="10"/>
        <end position="413"/>
    </location>
</feature>
<dbReference type="PANTHER" id="PTHR43563:SF1">
    <property type="entry name" value="AMINE OXIDASE [FLAVIN-CONTAINING] B"/>
    <property type="match status" value="1"/>
</dbReference>
<dbReference type="SUPFAM" id="SSF51905">
    <property type="entry name" value="FAD/NAD(P)-binding domain"/>
    <property type="match status" value="1"/>
</dbReference>
<dbReference type="OrthoDB" id="337830at2"/>
<reference evidence="7 8" key="1">
    <citation type="submission" date="2018-10" db="EMBL/GenBank/DDBJ databases">
        <title>Sequencing the genomes of 1000 actinobacteria strains.</title>
        <authorList>
            <person name="Klenk H.-P."/>
        </authorList>
    </citation>
    <scope>NUCLEOTIDE SEQUENCE [LARGE SCALE GENOMIC DNA]</scope>
    <source>
        <strain evidence="7 8">DSM 43911</strain>
    </source>
</reference>
<dbReference type="PRINTS" id="PR00757">
    <property type="entry name" value="AMINEOXDASEF"/>
</dbReference>
<evidence type="ECO:0000256" key="5">
    <source>
        <dbReference type="SAM" id="MobiDB-lite"/>
    </source>
</evidence>
<dbReference type="EMBL" id="RBXR01000001">
    <property type="protein sequence ID" value="RKT67991.1"/>
    <property type="molecule type" value="Genomic_DNA"/>
</dbReference>
<dbReference type="InterPro" id="IPR001613">
    <property type="entry name" value="Flavin_amine_oxidase"/>
</dbReference>
<feature type="region of interest" description="Disordered" evidence="5">
    <location>
        <begin position="357"/>
        <end position="379"/>
    </location>
</feature>
<accession>A0A495X1E6</accession>
<dbReference type="Gene3D" id="1.10.405.10">
    <property type="entry name" value="Guanine Nucleotide Dissociation Inhibitor, domain 1"/>
    <property type="match status" value="1"/>
</dbReference>
<dbReference type="Pfam" id="PF01593">
    <property type="entry name" value="Amino_oxidase"/>
    <property type="match status" value="1"/>
</dbReference>
<evidence type="ECO:0000313" key="7">
    <source>
        <dbReference type="EMBL" id="RKT67991.1"/>
    </source>
</evidence>
<dbReference type="PANTHER" id="PTHR43563">
    <property type="entry name" value="AMINE OXIDASE"/>
    <property type="match status" value="1"/>
</dbReference>
<evidence type="ECO:0000256" key="3">
    <source>
        <dbReference type="ARBA" id="ARBA00023002"/>
    </source>
</evidence>
<dbReference type="InterPro" id="IPR050703">
    <property type="entry name" value="Flavin_MAO"/>
</dbReference>
<dbReference type="Proteomes" id="UP000272729">
    <property type="component" value="Unassembled WGS sequence"/>
</dbReference>
<evidence type="ECO:0000313" key="8">
    <source>
        <dbReference type="Proteomes" id="UP000272729"/>
    </source>
</evidence>
<dbReference type="AlphaFoldDB" id="A0A495X1E6"/>
<dbReference type="RefSeq" id="WP_121218673.1">
    <property type="nucleotide sequence ID" value="NZ_JBIUBA010000013.1"/>
</dbReference>
<dbReference type="Gene3D" id="3.90.660.10">
    <property type="match status" value="2"/>
</dbReference>
<comment type="caution">
    <text evidence="7">The sequence shown here is derived from an EMBL/GenBank/DDBJ whole genome shotgun (WGS) entry which is preliminary data.</text>
</comment>
<evidence type="ECO:0000259" key="6">
    <source>
        <dbReference type="Pfam" id="PF01593"/>
    </source>
</evidence>
<evidence type="ECO:0000256" key="2">
    <source>
        <dbReference type="ARBA" id="ARBA00005995"/>
    </source>
</evidence>
<feature type="binding site" evidence="4">
    <location>
        <position position="389"/>
    </location>
    <ligand>
        <name>FAD</name>
        <dbReference type="ChEBI" id="CHEBI:57692"/>
    </ligand>
</feature>
<evidence type="ECO:0000256" key="4">
    <source>
        <dbReference type="PIRSR" id="PIRSR601613-1"/>
    </source>
</evidence>
<comment type="cofactor">
    <cofactor evidence="1">
        <name>FAD</name>
        <dbReference type="ChEBI" id="CHEBI:57692"/>
    </cofactor>
</comment>
<organism evidence="7 8">
    <name type="scientific">Saccharothrix variisporea</name>
    <dbReference type="NCBI Taxonomy" id="543527"/>
    <lineage>
        <taxon>Bacteria</taxon>
        <taxon>Bacillati</taxon>
        <taxon>Actinomycetota</taxon>
        <taxon>Actinomycetes</taxon>
        <taxon>Pseudonocardiales</taxon>
        <taxon>Pseudonocardiaceae</taxon>
        <taxon>Saccharothrix</taxon>
    </lineage>
</organism>
<comment type="similarity">
    <text evidence="2">Belongs to the flavin monoamine oxidase family.</text>
</comment>
<dbReference type="Gene3D" id="3.50.50.60">
    <property type="entry name" value="FAD/NAD(P)-binding domain"/>
    <property type="match status" value="2"/>
</dbReference>